<name>A0ACB8ATT8_9AGAM</name>
<organism evidence="1 2">
    <name type="scientific">Hygrophoropsis aurantiaca</name>
    <dbReference type="NCBI Taxonomy" id="72124"/>
    <lineage>
        <taxon>Eukaryota</taxon>
        <taxon>Fungi</taxon>
        <taxon>Dikarya</taxon>
        <taxon>Basidiomycota</taxon>
        <taxon>Agaricomycotina</taxon>
        <taxon>Agaricomycetes</taxon>
        <taxon>Agaricomycetidae</taxon>
        <taxon>Boletales</taxon>
        <taxon>Coniophorineae</taxon>
        <taxon>Hygrophoropsidaceae</taxon>
        <taxon>Hygrophoropsis</taxon>
    </lineage>
</organism>
<comment type="caution">
    <text evidence="1">The sequence shown here is derived from an EMBL/GenBank/DDBJ whole genome shotgun (WGS) entry which is preliminary data.</text>
</comment>
<dbReference type="Proteomes" id="UP000790377">
    <property type="component" value="Unassembled WGS sequence"/>
</dbReference>
<sequence>MLSDYHRASPRLNLGSQTAQNWIPRRTRRLGGRSEPRGPVFEGGRSQNSKAVCPRPWNWDEQWHCSITSRVRVQGVSILTHIKIRHKYELKSIDRVMNALQPSRARDCIPPKLRIKGSAPHKLRLGQLTRVASKYLRSNDSGLSATHREPRNLVGSSCCRSKSAKSPAKNKLITTYESRTTMLRATRSSIEQHQTRISADRVYEHACIPMELFYSNLRKEALVLCTRVNPRTP</sequence>
<accession>A0ACB8ATT8</accession>
<reference evidence="1" key="1">
    <citation type="journal article" date="2021" name="New Phytol.">
        <title>Evolutionary innovations through gain and loss of genes in the ectomycorrhizal Boletales.</title>
        <authorList>
            <person name="Wu G."/>
            <person name="Miyauchi S."/>
            <person name="Morin E."/>
            <person name="Kuo A."/>
            <person name="Drula E."/>
            <person name="Varga T."/>
            <person name="Kohler A."/>
            <person name="Feng B."/>
            <person name="Cao Y."/>
            <person name="Lipzen A."/>
            <person name="Daum C."/>
            <person name="Hundley H."/>
            <person name="Pangilinan J."/>
            <person name="Johnson J."/>
            <person name="Barry K."/>
            <person name="LaButti K."/>
            <person name="Ng V."/>
            <person name="Ahrendt S."/>
            <person name="Min B."/>
            <person name="Choi I.G."/>
            <person name="Park H."/>
            <person name="Plett J.M."/>
            <person name="Magnuson J."/>
            <person name="Spatafora J.W."/>
            <person name="Nagy L.G."/>
            <person name="Henrissat B."/>
            <person name="Grigoriev I.V."/>
            <person name="Yang Z.L."/>
            <person name="Xu J."/>
            <person name="Martin F.M."/>
        </authorList>
    </citation>
    <scope>NUCLEOTIDE SEQUENCE</scope>
    <source>
        <strain evidence="1">ATCC 28755</strain>
    </source>
</reference>
<evidence type="ECO:0000313" key="1">
    <source>
        <dbReference type="EMBL" id="KAH7916664.1"/>
    </source>
</evidence>
<protein>
    <submittedName>
        <fullName evidence="1">Uncharacterized protein</fullName>
    </submittedName>
</protein>
<evidence type="ECO:0000313" key="2">
    <source>
        <dbReference type="Proteomes" id="UP000790377"/>
    </source>
</evidence>
<dbReference type="EMBL" id="MU267589">
    <property type="protein sequence ID" value="KAH7916664.1"/>
    <property type="molecule type" value="Genomic_DNA"/>
</dbReference>
<keyword evidence="2" id="KW-1185">Reference proteome</keyword>
<gene>
    <name evidence="1" type="ORF">BJ138DRAFT_2248</name>
</gene>
<proteinExistence type="predicted"/>